<feature type="chain" id="PRO_5007293036" description="Apple domain-containing protein" evidence="2">
    <location>
        <begin position="21"/>
        <end position="352"/>
    </location>
</feature>
<dbReference type="EMBL" id="KQ964262">
    <property type="protein sequence ID" value="KXJ87576.1"/>
    <property type="molecule type" value="Genomic_DNA"/>
</dbReference>
<dbReference type="OrthoDB" id="4772104at2759"/>
<gene>
    <name evidence="3" type="ORF">Micbo1qcDRAFT_179054</name>
</gene>
<dbReference type="STRING" id="196109.A0A136IRX9"/>
<dbReference type="InParanoid" id="A0A136IRX9"/>
<proteinExistence type="predicted"/>
<feature type="signal peptide" evidence="2">
    <location>
        <begin position="1"/>
        <end position="20"/>
    </location>
</feature>
<dbReference type="Gene3D" id="3.50.4.10">
    <property type="entry name" value="Hepatocyte Growth Factor"/>
    <property type="match status" value="1"/>
</dbReference>
<evidence type="ECO:0000256" key="2">
    <source>
        <dbReference type="SAM" id="SignalP"/>
    </source>
</evidence>
<feature type="region of interest" description="Disordered" evidence="1">
    <location>
        <begin position="158"/>
        <end position="184"/>
    </location>
</feature>
<evidence type="ECO:0000313" key="4">
    <source>
        <dbReference type="Proteomes" id="UP000070501"/>
    </source>
</evidence>
<sequence length="352" mass="37164">MILSVPLLAAVLSLVEVAACAPPPPPGNGYCSTGIYKHLQPLSDYPPAQAFCSSKFPIPANTITETKTTTVAKPKRTTAPEYEFRRSDPRNPLLDELQGLNKDKIRSACACIQTTPTITRTTTVTKTSTNPAGPTSACPSPATATLTVTSVSIGPTVTTTTTTTTRESTITTTTTTATTTATETSITTTTATSVTTVIQDPSPSPSGDSCLGQASTFRPNQPCGCAYAASCFTTPRTYASRWPGRDIPAGQESYTTCAASCDRNFYCELFTYSGQTRECFQYSGVTEWDVNYTPQGAVFLSEAERISAGLTVWGGCRGVCEEVYNTAEGSAEAGFAIAAAVGGSSQKRYKHQ</sequence>
<reference evidence="4" key="1">
    <citation type="submission" date="2016-02" db="EMBL/GenBank/DDBJ databases">
        <title>Draft genome sequence of Microdochium bolleyi, a fungal endophyte of beachgrass.</title>
        <authorList>
            <consortium name="DOE Joint Genome Institute"/>
            <person name="David A.S."/>
            <person name="May G."/>
            <person name="Haridas S."/>
            <person name="Lim J."/>
            <person name="Wang M."/>
            <person name="Labutti K."/>
            <person name="Lipzen A."/>
            <person name="Barry K."/>
            <person name="Grigoriev I.V."/>
        </authorList>
    </citation>
    <scope>NUCLEOTIDE SEQUENCE [LARGE SCALE GENOMIC DNA]</scope>
    <source>
        <strain evidence="4">J235TASD1</strain>
    </source>
</reference>
<dbReference type="Proteomes" id="UP000070501">
    <property type="component" value="Unassembled WGS sequence"/>
</dbReference>
<evidence type="ECO:0000256" key="1">
    <source>
        <dbReference type="SAM" id="MobiDB-lite"/>
    </source>
</evidence>
<dbReference type="AlphaFoldDB" id="A0A136IRX9"/>
<evidence type="ECO:0000313" key="3">
    <source>
        <dbReference type="EMBL" id="KXJ87576.1"/>
    </source>
</evidence>
<keyword evidence="2" id="KW-0732">Signal</keyword>
<organism evidence="3 4">
    <name type="scientific">Microdochium bolleyi</name>
    <dbReference type="NCBI Taxonomy" id="196109"/>
    <lineage>
        <taxon>Eukaryota</taxon>
        <taxon>Fungi</taxon>
        <taxon>Dikarya</taxon>
        <taxon>Ascomycota</taxon>
        <taxon>Pezizomycotina</taxon>
        <taxon>Sordariomycetes</taxon>
        <taxon>Xylariomycetidae</taxon>
        <taxon>Xylariales</taxon>
        <taxon>Microdochiaceae</taxon>
        <taxon>Microdochium</taxon>
    </lineage>
</organism>
<name>A0A136IRX9_9PEZI</name>
<keyword evidence="4" id="KW-1185">Reference proteome</keyword>
<accession>A0A136IRX9</accession>
<protein>
    <recommendedName>
        <fullName evidence="5">Apple domain-containing protein</fullName>
    </recommendedName>
</protein>
<evidence type="ECO:0008006" key="5">
    <source>
        <dbReference type="Google" id="ProtNLM"/>
    </source>
</evidence>